<proteinExistence type="predicted"/>
<dbReference type="RefSeq" id="WP_157355121.1">
    <property type="nucleotide sequence ID" value="NZ_WRPP01000001.1"/>
</dbReference>
<reference evidence="1 2" key="1">
    <citation type="submission" date="2019-12" db="EMBL/GenBank/DDBJ databases">
        <title>Nocardia sp. nov. ET3-3 isolated from soil.</title>
        <authorList>
            <person name="Kanchanasin P."/>
            <person name="Tanasupawat S."/>
            <person name="Yuki M."/>
            <person name="Kudo T."/>
        </authorList>
    </citation>
    <scope>NUCLEOTIDE SEQUENCE [LARGE SCALE GENOMIC DNA]</scope>
    <source>
        <strain evidence="1 2">ET3-3</strain>
    </source>
</reference>
<evidence type="ECO:0000313" key="2">
    <source>
        <dbReference type="Proteomes" id="UP000466794"/>
    </source>
</evidence>
<dbReference type="EMBL" id="WRPP01000001">
    <property type="protein sequence ID" value="MVU76363.1"/>
    <property type="molecule type" value="Genomic_DNA"/>
</dbReference>
<name>A0A7K1UPT9_9NOCA</name>
<protein>
    <submittedName>
        <fullName evidence="1">Uncharacterized protein</fullName>
    </submittedName>
</protein>
<gene>
    <name evidence="1" type="ORF">GPX89_03785</name>
</gene>
<accession>A0A7K1UPT9</accession>
<keyword evidence="2" id="KW-1185">Reference proteome</keyword>
<comment type="caution">
    <text evidence="1">The sequence shown here is derived from an EMBL/GenBank/DDBJ whole genome shotgun (WGS) entry which is preliminary data.</text>
</comment>
<organism evidence="1 2">
    <name type="scientific">Nocardia terrae</name>
    <dbReference type="NCBI Taxonomy" id="2675851"/>
    <lineage>
        <taxon>Bacteria</taxon>
        <taxon>Bacillati</taxon>
        <taxon>Actinomycetota</taxon>
        <taxon>Actinomycetes</taxon>
        <taxon>Mycobacteriales</taxon>
        <taxon>Nocardiaceae</taxon>
        <taxon>Nocardia</taxon>
    </lineage>
</organism>
<dbReference type="Proteomes" id="UP000466794">
    <property type="component" value="Unassembled WGS sequence"/>
</dbReference>
<evidence type="ECO:0000313" key="1">
    <source>
        <dbReference type="EMBL" id="MVU76363.1"/>
    </source>
</evidence>
<dbReference type="AlphaFoldDB" id="A0A7K1UPT9"/>
<sequence>MGTPSKSQVLKWNLQPFADVAADADKITSAIDDRAPKSTPKAGIRAGCSSFPLISGT</sequence>